<dbReference type="EMBL" id="JAAAPU010000163">
    <property type="protein sequence ID" value="KAF4200959.1"/>
    <property type="molecule type" value="Genomic_DNA"/>
</dbReference>
<organism evidence="2 3">
    <name type="scientific">Aspergillus lentulus</name>
    <dbReference type="NCBI Taxonomy" id="293939"/>
    <lineage>
        <taxon>Eukaryota</taxon>
        <taxon>Fungi</taxon>
        <taxon>Dikarya</taxon>
        <taxon>Ascomycota</taxon>
        <taxon>Pezizomycotina</taxon>
        <taxon>Eurotiomycetes</taxon>
        <taxon>Eurotiomycetidae</taxon>
        <taxon>Eurotiales</taxon>
        <taxon>Aspergillaceae</taxon>
        <taxon>Aspergillus</taxon>
        <taxon>Aspergillus subgen. Fumigati</taxon>
    </lineage>
</organism>
<reference evidence="2" key="2">
    <citation type="submission" date="2020-04" db="EMBL/GenBank/DDBJ databases">
        <authorList>
            <person name="Santos R.A.C."/>
            <person name="Steenwyk J.L."/>
            <person name="Rivero-Menendez O."/>
            <person name="Mead M.E."/>
            <person name="Silva L.P."/>
            <person name="Bastos R.W."/>
            <person name="Alastruey-Izquierdo A."/>
            <person name="Goldman G.H."/>
            <person name="Rokas A."/>
        </authorList>
    </citation>
    <scope>NUCLEOTIDE SEQUENCE</scope>
    <source>
        <strain evidence="2">CNM-CM8927</strain>
    </source>
</reference>
<feature type="compositionally biased region" description="Basic residues" evidence="1">
    <location>
        <begin position="106"/>
        <end position="117"/>
    </location>
</feature>
<protein>
    <recommendedName>
        <fullName evidence="4">BTB domain transcription factor</fullName>
    </recommendedName>
</protein>
<accession>A0AAN5YG72</accession>
<feature type="region of interest" description="Disordered" evidence="1">
    <location>
        <begin position="1"/>
        <end position="356"/>
    </location>
</feature>
<dbReference type="PANTHER" id="PTHR34776:SF1">
    <property type="entry name" value="F17F16.3 PROTEIN"/>
    <property type="match status" value="1"/>
</dbReference>
<feature type="compositionally biased region" description="Low complexity" evidence="1">
    <location>
        <begin position="174"/>
        <end position="190"/>
    </location>
</feature>
<dbReference type="Proteomes" id="UP000649114">
    <property type="component" value="Unassembled WGS sequence"/>
</dbReference>
<gene>
    <name evidence="2" type="ORF">CNMCM8927_002254</name>
</gene>
<reference evidence="2" key="1">
    <citation type="journal article" date="2020" name="bioRxiv">
        <title>Genomic and phenotypic heterogeneity of clinical isolates of the human pathogens Aspergillus fumigatus, Aspergillus lentulus and Aspergillus fumigatiaffinis.</title>
        <authorList>
            <person name="dos Santos R.A.C."/>
            <person name="Steenwyk J.L."/>
            <person name="Rivero-Menendez O."/>
            <person name="Mead M.E."/>
            <person name="Silva L.P."/>
            <person name="Bastos R.W."/>
            <person name="Alastruey-Izquierdo A."/>
            <person name="Goldman G.H."/>
            <person name="Rokas A."/>
        </authorList>
    </citation>
    <scope>NUCLEOTIDE SEQUENCE</scope>
    <source>
        <strain evidence="2">CNM-CM8927</strain>
    </source>
</reference>
<feature type="compositionally biased region" description="Basic and acidic residues" evidence="1">
    <location>
        <begin position="585"/>
        <end position="616"/>
    </location>
</feature>
<proteinExistence type="predicted"/>
<evidence type="ECO:0000313" key="2">
    <source>
        <dbReference type="EMBL" id="KAF4200959.1"/>
    </source>
</evidence>
<evidence type="ECO:0008006" key="4">
    <source>
        <dbReference type="Google" id="ProtNLM"/>
    </source>
</evidence>
<name>A0AAN5YG72_ASPLE</name>
<feature type="compositionally biased region" description="Basic and acidic residues" evidence="1">
    <location>
        <begin position="92"/>
        <end position="105"/>
    </location>
</feature>
<evidence type="ECO:0000256" key="1">
    <source>
        <dbReference type="SAM" id="MobiDB-lite"/>
    </source>
</evidence>
<sequence length="640" mass="71564">MPANEQRSPESHDEFSHSSSTTKPSNSADSEDVYVEDISSRDSGYDGDIEVVKPYAIEEPEDEAPRRIPRLAISPAPNDAESWQGELVDSMQDLHCDSDHPDLRCRPSHKRGRKRKTPTFGAGNSAPGRRQVYETAPDIQYEGPSASPKRLRRRGMRPKEGQRTHLSPRSSTETDSPASLSLSPPSTDASGASPSNKPNAAQKAKEAITSTSDIKPKKTAGAKRKEPTEKGPEPKRGKKVDREPAHEKEEKEQEQQKQKHEEEDQPEQKERVKEEAVPGPGEKDEKEEQEKATRRLSEQPEERAEKPEQEPKEGAKEEAAPEPRDEEKGAKEPEEKPAEAPAKEGVEAGVKKSEEREKIVPSNILEKGIIYFFFRPRVNVEDPHSVKDVARSFFVLRPTPLGAVLDANQGTVAADARCRLMILPKKKFPTSGKERDMGFVEKAGISMKDLHDSFMVGEKYETSTRGERAVQEARPYAEGVYAITSGKRASHLAYILTIPQEMGSIQEDFGLHSQGSFIVQSKNPKYPGPSFAQLPKDPEYPESVRQKFGDYRWVPLEPEFIDYPNAQFLMIGEATDELGKAATAEPDKKEAHEEQPGEELEKLEQENEERIESLKGDETVYEDLGLDVKNYPKVPTTWNA</sequence>
<feature type="compositionally biased region" description="Basic and acidic residues" evidence="1">
    <location>
        <begin position="223"/>
        <end position="356"/>
    </location>
</feature>
<dbReference type="PANTHER" id="PTHR34776">
    <property type="entry name" value="F17F16.3 PROTEIN"/>
    <property type="match status" value="1"/>
</dbReference>
<dbReference type="AlphaFoldDB" id="A0AAN5YG72"/>
<comment type="caution">
    <text evidence="2">The sequence shown here is derived from an EMBL/GenBank/DDBJ whole genome shotgun (WGS) entry which is preliminary data.</text>
</comment>
<feature type="compositionally biased region" description="Basic and acidic residues" evidence="1">
    <location>
        <begin position="7"/>
        <end position="16"/>
    </location>
</feature>
<feature type="compositionally biased region" description="Low complexity" evidence="1">
    <location>
        <begin position="17"/>
        <end position="28"/>
    </location>
</feature>
<evidence type="ECO:0000313" key="3">
    <source>
        <dbReference type="Proteomes" id="UP000649114"/>
    </source>
</evidence>
<feature type="region of interest" description="Disordered" evidence="1">
    <location>
        <begin position="580"/>
        <end position="616"/>
    </location>
</feature>
<feature type="compositionally biased region" description="Polar residues" evidence="1">
    <location>
        <begin position="164"/>
        <end position="173"/>
    </location>
</feature>